<evidence type="ECO:0000313" key="5">
    <source>
        <dbReference type="Proteomes" id="UP000503462"/>
    </source>
</evidence>
<dbReference type="Proteomes" id="UP000503462">
    <property type="component" value="Chromosome 3"/>
</dbReference>
<evidence type="ECO:0000256" key="1">
    <source>
        <dbReference type="ARBA" id="ARBA00005291"/>
    </source>
</evidence>
<dbReference type="OrthoDB" id="10262843at2759"/>
<dbReference type="SUPFAM" id="SSF54909">
    <property type="entry name" value="Dimeric alpha+beta barrel"/>
    <property type="match status" value="2"/>
</dbReference>
<dbReference type="FunFam" id="3.30.70.100:FF:000004">
    <property type="entry name" value="NIPSNAP family protein"/>
    <property type="match status" value="1"/>
</dbReference>
<accession>A0A6H0XVF7</accession>
<sequence>MFTRRLIPCANALAPTSSYASTTIRAFSTSQRTNRTPALADVTANSAAQFDARQKEFRAELSRRKQQERKAQQDVEGKKKTGTLSSLIYGTEEGRQMDREIERSFSQVLARGKYVHSIVFHEVKPDKVDEYVKLVGSWYPRVAEMPENKVHLVGSWRTEVGDCDTFVHIWEYQRYAGYHASLHAIQNHPEFAEFDRKLKSLIHSKRTSLMQEFSFWPTSPPRQLGGVFELRSYTLHPGHLLEWEHHWRKGLEARKEVMEGVGAWFVQIGALNVVHHLWQFPDLEERRSRREQSWSVSGWGETVHKTVPLIQTMDSRIMVPLPWSPIA</sequence>
<dbReference type="InterPro" id="IPR011008">
    <property type="entry name" value="Dimeric_a/b-barrel"/>
</dbReference>
<gene>
    <name evidence="4" type="ORF">AMS68_004158</name>
</gene>
<dbReference type="GO" id="GO:0000423">
    <property type="term" value="P:mitophagy"/>
    <property type="evidence" value="ECO:0007669"/>
    <property type="project" value="UniProtKB-ARBA"/>
</dbReference>
<reference evidence="4 5" key="1">
    <citation type="journal article" date="2016" name="Sci. Rep.">
        <title>Peltaster fructicola genome reveals evolution from an invasive phytopathogen to an ectophytic parasite.</title>
        <authorList>
            <person name="Xu C."/>
            <person name="Chen H."/>
            <person name="Gleason M.L."/>
            <person name="Xu J.R."/>
            <person name="Liu H."/>
            <person name="Zhang R."/>
            <person name="Sun G."/>
        </authorList>
    </citation>
    <scope>NUCLEOTIDE SEQUENCE [LARGE SCALE GENOMIC DNA]</scope>
    <source>
        <strain evidence="4 5">LNHT1506</strain>
    </source>
</reference>
<dbReference type="InterPro" id="IPR051557">
    <property type="entry name" value="NipSnap_domain"/>
</dbReference>
<dbReference type="PANTHER" id="PTHR21017:SF17">
    <property type="entry name" value="PROTEIN NIPSNAP"/>
    <property type="match status" value="1"/>
</dbReference>
<feature type="domain" description="NIPSNAP" evidence="3">
    <location>
        <begin position="122"/>
        <end position="215"/>
    </location>
</feature>
<comment type="similarity">
    <text evidence="1">Belongs to the NipSnap family.</text>
</comment>
<feature type="domain" description="NIPSNAP" evidence="3">
    <location>
        <begin position="228"/>
        <end position="325"/>
    </location>
</feature>
<organism evidence="4 5">
    <name type="scientific">Peltaster fructicola</name>
    <dbReference type="NCBI Taxonomy" id="286661"/>
    <lineage>
        <taxon>Eukaryota</taxon>
        <taxon>Fungi</taxon>
        <taxon>Dikarya</taxon>
        <taxon>Ascomycota</taxon>
        <taxon>Pezizomycotina</taxon>
        <taxon>Dothideomycetes</taxon>
        <taxon>Dothideomycetes incertae sedis</taxon>
        <taxon>Peltaster</taxon>
    </lineage>
</organism>
<name>A0A6H0XVF7_9PEZI</name>
<dbReference type="AlphaFoldDB" id="A0A6H0XVF7"/>
<dbReference type="Pfam" id="PF07978">
    <property type="entry name" value="NIPSNAP"/>
    <property type="match status" value="2"/>
</dbReference>
<protein>
    <recommendedName>
        <fullName evidence="3">NIPSNAP domain-containing protein</fullName>
    </recommendedName>
</protein>
<dbReference type="FunFam" id="3.30.70.100:FF:000037">
    <property type="entry name" value="NIPSNAP family protein"/>
    <property type="match status" value="1"/>
</dbReference>
<feature type="region of interest" description="Disordered" evidence="2">
    <location>
        <begin position="58"/>
        <end position="79"/>
    </location>
</feature>
<evidence type="ECO:0000313" key="4">
    <source>
        <dbReference type="EMBL" id="QIW98640.1"/>
    </source>
</evidence>
<keyword evidence="5" id="KW-1185">Reference proteome</keyword>
<evidence type="ECO:0000259" key="3">
    <source>
        <dbReference type="Pfam" id="PF07978"/>
    </source>
</evidence>
<dbReference type="PANTHER" id="PTHR21017">
    <property type="entry name" value="NIPSNAP-RELATED"/>
    <property type="match status" value="1"/>
</dbReference>
<evidence type="ECO:0000256" key="2">
    <source>
        <dbReference type="SAM" id="MobiDB-lite"/>
    </source>
</evidence>
<dbReference type="Gene3D" id="3.30.70.100">
    <property type="match status" value="2"/>
</dbReference>
<proteinExistence type="inferred from homology"/>
<dbReference type="InterPro" id="IPR012577">
    <property type="entry name" value="NIPSNAP"/>
</dbReference>
<dbReference type="EMBL" id="CP051141">
    <property type="protein sequence ID" value="QIW98640.1"/>
    <property type="molecule type" value="Genomic_DNA"/>
</dbReference>
<dbReference type="GO" id="GO:0005739">
    <property type="term" value="C:mitochondrion"/>
    <property type="evidence" value="ECO:0007669"/>
    <property type="project" value="TreeGrafter"/>
</dbReference>